<dbReference type="EMBL" id="JDSS02000053">
    <property type="protein sequence ID" value="KFB66004.1"/>
    <property type="molecule type" value="Genomic_DNA"/>
</dbReference>
<dbReference type="InterPro" id="IPR050330">
    <property type="entry name" value="Bact_OuterMem_StrucFunc"/>
</dbReference>
<dbReference type="AlphaFoldDB" id="A0A084XU60"/>
<dbReference type="InterPro" id="IPR006664">
    <property type="entry name" value="OMP_bac"/>
</dbReference>
<dbReference type="Pfam" id="PF00691">
    <property type="entry name" value="OmpA"/>
    <property type="match status" value="1"/>
</dbReference>
<dbReference type="InterPro" id="IPR036737">
    <property type="entry name" value="OmpA-like_sf"/>
</dbReference>
<gene>
    <name evidence="7" type="primary">ompA_3</name>
    <name evidence="7" type="ORF">CAPSK01_004846</name>
</gene>
<dbReference type="PANTHER" id="PTHR30329">
    <property type="entry name" value="STATOR ELEMENT OF FLAGELLAR MOTOR COMPLEX"/>
    <property type="match status" value="1"/>
</dbReference>
<evidence type="ECO:0000256" key="4">
    <source>
        <dbReference type="PROSITE-ProRule" id="PRU00473"/>
    </source>
</evidence>
<protein>
    <submittedName>
        <fullName evidence="7">Outer membrane protein II</fullName>
    </submittedName>
</protein>
<dbReference type="PROSITE" id="PS51123">
    <property type="entry name" value="OMPA_2"/>
    <property type="match status" value="1"/>
</dbReference>
<dbReference type="PANTHER" id="PTHR30329:SF21">
    <property type="entry name" value="LIPOPROTEIN YIAD-RELATED"/>
    <property type="match status" value="1"/>
</dbReference>
<feature type="domain" description="OmpA-like" evidence="6">
    <location>
        <begin position="82"/>
        <end position="196"/>
    </location>
</feature>
<dbReference type="PRINTS" id="PR01021">
    <property type="entry name" value="OMPADOMAIN"/>
</dbReference>
<dbReference type="SUPFAM" id="SSF103088">
    <property type="entry name" value="OmpA-like"/>
    <property type="match status" value="1"/>
</dbReference>
<keyword evidence="5" id="KW-0732">Signal</keyword>
<keyword evidence="3" id="KW-0998">Cell outer membrane</keyword>
<dbReference type="Proteomes" id="UP000019812">
    <property type="component" value="Unassembled WGS sequence"/>
</dbReference>
<dbReference type="STRING" id="1457154.CAPSK01_004846"/>
<reference evidence="7 8" key="1">
    <citation type="submission" date="2014-07" db="EMBL/GenBank/DDBJ databases">
        <title>Expanding our view of genomic diversity in Candidatus Accumulibacter clades.</title>
        <authorList>
            <person name="Skennerton C.T."/>
            <person name="Barr J.J."/>
            <person name="Slater F.R."/>
            <person name="Bond P.L."/>
            <person name="Tyson G.W."/>
        </authorList>
    </citation>
    <scope>NUCLEOTIDE SEQUENCE [LARGE SCALE GENOMIC DNA]</scope>
    <source>
        <strain evidence="8">SK-01</strain>
    </source>
</reference>
<evidence type="ECO:0000256" key="1">
    <source>
        <dbReference type="ARBA" id="ARBA00004442"/>
    </source>
</evidence>
<evidence type="ECO:0000256" key="2">
    <source>
        <dbReference type="ARBA" id="ARBA00023136"/>
    </source>
</evidence>
<evidence type="ECO:0000259" key="6">
    <source>
        <dbReference type="PROSITE" id="PS51123"/>
    </source>
</evidence>
<evidence type="ECO:0000313" key="7">
    <source>
        <dbReference type="EMBL" id="KFB66004.1"/>
    </source>
</evidence>
<dbReference type="InterPro" id="IPR006665">
    <property type="entry name" value="OmpA-like"/>
</dbReference>
<evidence type="ECO:0000256" key="3">
    <source>
        <dbReference type="ARBA" id="ARBA00023237"/>
    </source>
</evidence>
<organism evidence="7 8">
    <name type="scientific">Candidatus Accumulibacter vicinus</name>
    <dbReference type="NCBI Taxonomy" id="2954382"/>
    <lineage>
        <taxon>Bacteria</taxon>
        <taxon>Pseudomonadati</taxon>
        <taxon>Pseudomonadota</taxon>
        <taxon>Betaproteobacteria</taxon>
        <taxon>Candidatus Accumulibacter</taxon>
    </lineage>
</organism>
<dbReference type="PROSITE" id="PS51257">
    <property type="entry name" value="PROKAR_LIPOPROTEIN"/>
    <property type="match status" value="1"/>
</dbReference>
<evidence type="ECO:0000313" key="8">
    <source>
        <dbReference type="Proteomes" id="UP000019812"/>
    </source>
</evidence>
<evidence type="ECO:0000256" key="5">
    <source>
        <dbReference type="SAM" id="SignalP"/>
    </source>
</evidence>
<name>A0A084XU60_9PROT</name>
<proteinExistence type="predicted"/>
<dbReference type="CDD" id="cd07185">
    <property type="entry name" value="OmpA_C-like"/>
    <property type="match status" value="1"/>
</dbReference>
<keyword evidence="2 4" id="KW-0472">Membrane</keyword>
<feature type="chain" id="PRO_5001785412" evidence="5">
    <location>
        <begin position="24"/>
        <end position="196"/>
    </location>
</feature>
<accession>A0A084XU60</accession>
<sequence length="196" mass="21121" precursor="true">MRQSSRWLWVCALSLAACTRLTSHVVLLPGPDGRTGALLVTSVAGAVVLSEPYTGVDVVDGKVAPTRTSAAMVSEAYGRLLAMQPARPRVHIIYFEFGQSVPTPESKARLPRILTEVSALSAGEAVVIGHTDRVGRAEANEHLSWQRANVIRELLVGAGLGREAITIVGRGEREPAVVTADNIPESRNRRVELKLR</sequence>
<comment type="caution">
    <text evidence="7">The sequence shown here is derived from an EMBL/GenBank/DDBJ whole genome shotgun (WGS) entry which is preliminary data.</text>
</comment>
<dbReference type="Gene3D" id="3.30.1330.60">
    <property type="entry name" value="OmpA-like domain"/>
    <property type="match status" value="1"/>
</dbReference>
<comment type="subcellular location">
    <subcellularLocation>
        <location evidence="1">Cell outer membrane</location>
    </subcellularLocation>
</comment>
<feature type="signal peptide" evidence="5">
    <location>
        <begin position="1"/>
        <end position="23"/>
    </location>
</feature>
<dbReference type="GO" id="GO:0009279">
    <property type="term" value="C:cell outer membrane"/>
    <property type="evidence" value="ECO:0007669"/>
    <property type="project" value="UniProtKB-SubCell"/>
</dbReference>